<keyword evidence="3" id="KW-1185">Reference proteome</keyword>
<organism evidence="2 3">
    <name type="scientific">Symbiodinium necroappetens</name>
    <dbReference type="NCBI Taxonomy" id="1628268"/>
    <lineage>
        <taxon>Eukaryota</taxon>
        <taxon>Sar</taxon>
        <taxon>Alveolata</taxon>
        <taxon>Dinophyceae</taxon>
        <taxon>Suessiales</taxon>
        <taxon>Symbiodiniaceae</taxon>
        <taxon>Symbiodinium</taxon>
    </lineage>
</organism>
<evidence type="ECO:0000313" key="2">
    <source>
        <dbReference type="EMBL" id="CAE7707584.1"/>
    </source>
</evidence>
<feature type="compositionally biased region" description="Low complexity" evidence="1">
    <location>
        <begin position="301"/>
        <end position="311"/>
    </location>
</feature>
<sequence>GDIDTDELRGIFRDKAWVDLPLAIKMNGHPNFDYKSQLFTLSQNNGKLTMVNFLTKIKLTQAKLTSFAVGACYQIVWGSGNKVLERKAFQRMLQQMGGLQFRQVSLTGERKRSASSAALGTCTEADQDASWDYIIEHEVSDWGQLKQLRWIHKHINQEGSPIRGWPEKLVPKALDSLANDGCLAKLTRRYDLTIQDFHPTFLENIFKDAAPYHSLWLLGEPGVGKTPLARVTAMMFSRYHGGGRQFRFAEDFDFFRGIFFSKTTPALYDDGDISGAIKAKRLFATLATLKGSRRSDGTPLSSRRASSASSSTTPVPHMELSHPKRRYSHMVSRDDFIKMILPAIGCISHVNSRAILKRRVFMVFTKDSIYYRPFPERRMDMRRHKWALQATFLLRSSAFSSAFGPNKFIGLSPPSSCTGVFSR</sequence>
<dbReference type="SUPFAM" id="SSF52540">
    <property type="entry name" value="P-loop containing nucleoside triphosphate hydrolases"/>
    <property type="match status" value="1"/>
</dbReference>
<accession>A0A812X0Y5</accession>
<evidence type="ECO:0000256" key="1">
    <source>
        <dbReference type="SAM" id="MobiDB-lite"/>
    </source>
</evidence>
<feature type="non-terminal residue" evidence="2">
    <location>
        <position position="1"/>
    </location>
</feature>
<dbReference type="EMBL" id="CAJNJA010035479">
    <property type="protein sequence ID" value="CAE7707584.1"/>
    <property type="molecule type" value="Genomic_DNA"/>
</dbReference>
<reference evidence="2" key="1">
    <citation type="submission" date="2021-02" db="EMBL/GenBank/DDBJ databases">
        <authorList>
            <person name="Dougan E. K."/>
            <person name="Rhodes N."/>
            <person name="Thang M."/>
            <person name="Chan C."/>
        </authorList>
    </citation>
    <scope>NUCLEOTIDE SEQUENCE</scope>
</reference>
<proteinExistence type="predicted"/>
<evidence type="ECO:0000313" key="3">
    <source>
        <dbReference type="Proteomes" id="UP000601435"/>
    </source>
</evidence>
<dbReference type="OrthoDB" id="417747at2759"/>
<name>A0A812X0Y5_9DINO</name>
<protein>
    <submittedName>
        <fullName evidence="2">Uncharacterized protein</fullName>
    </submittedName>
</protein>
<dbReference type="AlphaFoldDB" id="A0A812X0Y5"/>
<dbReference type="InterPro" id="IPR027417">
    <property type="entry name" value="P-loop_NTPase"/>
</dbReference>
<gene>
    <name evidence="2" type="ORF">SNEC2469_LOCUS20398</name>
</gene>
<feature type="region of interest" description="Disordered" evidence="1">
    <location>
        <begin position="292"/>
        <end position="319"/>
    </location>
</feature>
<dbReference type="Proteomes" id="UP000601435">
    <property type="component" value="Unassembled WGS sequence"/>
</dbReference>
<comment type="caution">
    <text evidence="2">The sequence shown here is derived from an EMBL/GenBank/DDBJ whole genome shotgun (WGS) entry which is preliminary data.</text>
</comment>